<dbReference type="PANTHER" id="PTHR46434:SF1">
    <property type="entry name" value="GENETIC INTERACTOR OF PROHIBITINS 3, MITOCHONDRIAL"/>
    <property type="match status" value="1"/>
</dbReference>
<feature type="compositionally biased region" description="Basic residues" evidence="1">
    <location>
        <begin position="692"/>
        <end position="713"/>
    </location>
</feature>
<evidence type="ECO:0000313" key="2">
    <source>
        <dbReference type="EMBL" id="KIW09968.1"/>
    </source>
</evidence>
<dbReference type="HOGENOM" id="CLU_015286_0_0_1"/>
<protein>
    <recommendedName>
        <fullName evidence="4">G domain-containing protein</fullName>
    </recommendedName>
</protein>
<keyword evidence="3" id="KW-1185">Reference proteome</keyword>
<dbReference type="STRING" id="91928.A0A0D2ATD5"/>
<proteinExistence type="predicted"/>
<dbReference type="InterPro" id="IPR027417">
    <property type="entry name" value="P-loop_NTPase"/>
</dbReference>
<feature type="region of interest" description="Disordered" evidence="1">
    <location>
        <begin position="683"/>
        <end position="713"/>
    </location>
</feature>
<organism evidence="2 3">
    <name type="scientific">Exophiala spinifera</name>
    <dbReference type="NCBI Taxonomy" id="91928"/>
    <lineage>
        <taxon>Eukaryota</taxon>
        <taxon>Fungi</taxon>
        <taxon>Dikarya</taxon>
        <taxon>Ascomycota</taxon>
        <taxon>Pezizomycotina</taxon>
        <taxon>Eurotiomycetes</taxon>
        <taxon>Chaetothyriomycetidae</taxon>
        <taxon>Chaetothyriales</taxon>
        <taxon>Herpotrichiellaceae</taxon>
        <taxon>Exophiala</taxon>
    </lineage>
</organism>
<dbReference type="VEuPathDB" id="FungiDB:PV08_11744"/>
<dbReference type="GO" id="GO:0005739">
    <property type="term" value="C:mitochondrion"/>
    <property type="evidence" value="ECO:0007669"/>
    <property type="project" value="TreeGrafter"/>
</dbReference>
<dbReference type="EMBL" id="KN847501">
    <property type="protein sequence ID" value="KIW09968.1"/>
    <property type="molecule type" value="Genomic_DNA"/>
</dbReference>
<dbReference type="PANTHER" id="PTHR46434">
    <property type="entry name" value="GENETIC INTERACTOR OF PROHIBITINS 3, MITOCHONDRIAL"/>
    <property type="match status" value="1"/>
</dbReference>
<dbReference type="Proteomes" id="UP000053328">
    <property type="component" value="Unassembled WGS sequence"/>
</dbReference>
<name>A0A0D2ATD5_9EURO</name>
<feature type="region of interest" description="Disordered" evidence="1">
    <location>
        <begin position="150"/>
        <end position="198"/>
    </location>
</feature>
<evidence type="ECO:0008006" key="4">
    <source>
        <dbReference type="Google" id="ProtNLM"/>
    </source>
</evidence>
<reference evidence="2 3" key="1">
    <citation type="submission" date="2015-01" db="EMBL/GenBank/DDBJ databases">
        <title>The Genome Sequence of Exophiala spinifera CBS89968.</title>
        <authorList>
            <consortium name="The Broad Institute Genomics Platform"/>
            <person name="Cuomo C."/>
            <person name="de Hoog S."/>
            <person name="Gorbushina A."/>
            <person name="Stielow B."/>
            <person name="Teixiera M."/>
            <person name="Abouelleil A."/>
            <person name="Chapman S.B."/>
            <person name="Priest M."/>
            <person name="Young S.K."/>
            <person name="Wortman J."/>
            <person name="Nusbaum C."/>
            <person name="Birren B."/>
        </authorList>
    </citation>
    <scope>NUCLEOTIDE SEQUENCE [LARGE SCALE GENOMIC DNA]</scope>
    <source>
        <strain evidence="2 3">CBS 89968</strain>
    </source>
</reference>
<feature type="compositionally biased region" description="Basic and acidic residues" evidence="1">
    <location>
        <begin position="153"/>
        <end position="171"/>
    </location>
</feature>
<dbReference type="OrthoDB" id="1696305at2759"/>
<sequence length="713" mass="78755">MAFQNFYFTFIHTTNVGRFVYWARNHPSTQTFWSMQSVPLMRATCRLGRPLLWRRIARPSRKNLRSTCVPTGLRTLVTESGDSANASFVGTVPETLQTASQNTPASRSSLQKNAILTSRRLPVSCPGCGALTQDVEPREAGYYSRSRKAVRTYLRESERRGQSKDGEKGAEADATDDESGEDVNQGHADETREIQHPLLPPMCDRCHTLIHESRGQPIAHPSIENIADSIAESPFSKNHVYHVMDVADFPMSCVPSIYKQLSLAKPRSQNRRSQHSFSSKPSLSFIITRSDLLGPSKEMVDRLMPKFIAILRTALSRTGQNLRLGNVHLVSAKRGWWTKDIKESIWQRGGGNWLVGKFNVGKSNLFEVLFPKGSSGHDSVHDELRRRREAKADDFLSVDGLLPPPQPEVPFPAMPVVSSLPGTTASPIRLPFGDNKGELIDLPGLERSGLDKYVKDEDKLDLVMTHRPTVTQHNIKPGQSLLLGGGLVRITPLLDENDPSTIMMAYAFVPLKSHVTATEKALSTQQQERESGIESILAEDAGPHMASAGRFELKTNVTKSRAGAVIRAGVDPAKLPFQVYATDILVEGVGWVELVCQVRKKPRAPPPTGLPDETTGEAMNERDVPTSDDLSIGSTGFVPFSASISKGGASDRPGYPRVEIFTPEGRFIGQRECLDVWQMWNTGKPRKDTRAARPRKPMSGAKKRAKTARRSAA</sequence>
<dbReference type="RefSeq" id="XP_016230184.1">
    <property type="nucleotide sequence ID" value="XM_016386052.1"/>
</dbReference>
<accession>A0A0D2ATD5</accession>
<dbReference type="SUPFAM" id="SSF52540">
    <property type="entry name" value="P-loop containing nucleoside triphosphate hydrolases"/>
    <property type="match status" value="1"/>
</dbReference>
<dbReference type="GeneID" id="27338827"/>
<evidence type="ECO:0000313" key="3">
    <source>
        <dbReference type="Proteomes" id="UP000053328"/>
    </source>
</evidence>
<dbReference type="Gene3D" id="3.40.50.300">
    <property type="entry name" value="P-loop containing nucleotide triphosphate hydrolases"/>
    <property type="match status" value="1"/>
</dbReference>
<feature type="region of interest" description="Disordered" evidence="1">
    <location>
        <begin position="602"/>
        <end position="630"/>
    </location>
</feature>
<gene>
    <name evidence="2" type="ORF">PV08_11744</name>
</gene>
<dbReference type="InterPro" id="IPR050896">
    <property type="entry name" value="Mito_lipid_metab_GTPase"/>
</dbReference>
<dbReference type="AlphaFoldDB" id="A0A0D2ATD5"/>
<evidence type="ECO:0000256" key="1">
    <source>
        <dbReference type="SAM" id="MobiDB-lite"/>
    </source>
</evidence>